<proteinExistence type="predicted"/>
<organism evidence="1 2">
    <name type="scientific">Anopheles maculatus</name>
    <dbReference type="NCBI Taxonomy" id="74869"/>
    <lineage>
        <taxon>Eukaryota</taxon>
        <taxon>Metazoa</taxon>
        <taxon>Ecdysozoa</taxon>
        <taxon>Arthropoda</taxon>
        <taxon>Hexapoda</taxon>
        <taxon>Insecta</taxon>
        <taxon>Pterygota</taxon>
        <taxon>Neoptera</taxon>
        <taxon>Endopterygota</taxon>
        <taxon>Diptera</taxon>
        <taxon>Nematocera</taxon>
        <taxon>Culicoidea</taxon>
        <taxon>Culicidae</taxon>
        <taxon>Anophelinae</taxon>
        <taxon>Anopheles</taxon>
        <taxon>Anopheles maculatus group</taxon>
    </lineage>
</organism>
<reference evidence="2" key="1">
    <citation type="submission" date="2013-09" db="EMBL/GenBank/DDBJ databases">
        <title>The Genome Sequence of Anopheles maculatus species B.</title>
        <authorList>
            <consortium name="The Broad Institute Genomics Platform"/>
            <person name="Neafsey D.E."/>
            <person name="Besansky N."/>
            <person name="Howell P."/>
            <person name="Walton C."/>
            <person name="Young S.K."/>
            <person name="Zeng Q."/>
            <person name="Gargeya S."/>
            <person name="Fitzgerald M."/>
            <person name="Haas B."/>
            <person name="Abouelleil A."/>
            <person name="Allen A.W."/>
            <person name="Alvarado L."/>
            <person name="Arachchi H.M."/>
            <person name="Berlin A.M."/>
            <person name="Chapman S.B."/>
            <person name="Gainer-Dewar J."/>
            <person name="Goldberg J."/>
            <person name="Griggs A."/>
            <person name="Gujja S."/>
            <person name="Hansen M."/>
            <person name="Howarth C."/>
            <person name="Imamovic A."/>
            <person name="Ireland A."/>
            <person name="Larimer J."/>
            <person name="McCowan C."/>
            <person name="Murphy C."/>
            <person name="Pearson M."/>
            <person name="Poon T.W."/>
            <person name="Priest M."/>
            <person name="Roberts A."/>
            <person name="Saif S."/>
            <person name="Shea T."/>
            <person name="Sisk P."/>
            <person name="Sykes S."/>
            <person name="Wortman J."/>
            <person name="Nusbaum C."/>
            <person name="Birren B."/>
        </authorList>
    </citation>
    <scope>NUCLEOTIDE SEQUENCE [LARGE SCALE GENOMIC DNA]</scope>
    <source>
        <strain evidence="2">maculatus3</strain>
    </source>
</reference>
<dbReference type="EnsemblMetazoa" id="AMAM020399-RA">
    <property type="protein sequence ID" value="AMAM020399-PA"/>
    <property type="gene ID" value="AMAM020399"/>
</dbReference>
<keyword evidence="2" id="KW-1185">Reference proteome</keyword>
<dbReference type="AlphaFoldDB" id="A0A182T647"/>
<evidence type="ECO:0000313" key="1">
    <source>
        <dbReference type="EnsemblMetazoa" id="AMAM020399-PA"/>
    </source>
</evidence>
<dbReference type="VEuPathDB" id="VectorBase:AMAM020399"/>
<protein>
    <submittedName>
        <fullName evidence="1">Uncharacterized protein</fullName>
    </submittedName>
</protein>
<name>A0A182T647_9DIPT</name>
<evidence type="ECO:0000313" key="2">
    <source>
        <dbReference type="Proteomes" id="UP000075901"/>
    </source>
</evidence>
<dbReference type="Proteomes" id="UP000075901">
    <property type="component" value="Unassembled WGS sequence"/>
</dbReference>
<accession>A0A182T647</accession>
<sequence length="83" mass="9563">MLTSSRHRVPRVPSKGFKRRASKLRWPKWVSGCYIGRPLYVCLHASNTYTFPPSSLTSPQNPFPLQYLVYSLVRRQPVSLAKT</sequence>
<reference evidence="1" key="2">
    <citation type="submission" date="2020-05" db="UniProtKB">
        <authorList>
            <consortium name="EnsemblMetazoa"/>
        </authorList>
    </citation>
    <scope>IDENTIFICATION</scope>
    <source>
        <strain evidence="1">maculatus3</strain>
    </source>
</reference>